<organism evidence="13 14">
    <name type="scientific">Coturnix japonica</name>
    <name type="common">Japanese quail</name>
    <name type="synonym">Coturnix coturnix japonica</name>
    <dbReference type="NCBI Taxonomy" id="93934"/>
    <lineage>
        <taxon>Eukaryota</taxon>
        <taxon>Metazoa</taxon>
        <taxon>Chordata</taxon>
        <taxon>Craniata</taxon>
        <taxon>Vertebrata</taxon>
        <taxon>Euteleostomi</taxon>
        <taxon>Archelosauria</taxon>
        <taxon>Archosauria</taxon>
        <taxon>Dinosauria</taxon>
        <taxon>Saurischia</taxon>
        <taxon>Theropoda</taxon>
        <taxon>Coelurosauria</taxon>
        <taxon>Aves</taxon>
        <taxon>Neognathae</taxon>
        <taxon>Galloanserae</taxon>
        <taxon>Galliformes</taxon>
        <taxon>Phasianidae</taxon>
        <taxon>Perdicinae</taxon>
        <taxon>Coturnix</taxon>
    </lineage>
</organism>
<dbReference type="GeneTree" id="ENSGT00390000014753"/>
<dbReference type="InterPro" id="IPR006439">
    <property type="entry name" value="HAD-SF_hydro_IA"/>
</dbReference>
<accession>A0A8C2U3X9</accession>
<dbReference type="InterPro" id="IPR036412">
    <property type="entry name" value="HAD-like_sf"/>
</dbReference>
<comment type="similarity">
    <text evidence="2">Belongs to the HAD-like hydrolase superfamily. CbbY/CbbZ/Gph/YieH family.</text>
</comment>
<sequence length="235" mass="25976">MSASSGSSKAALRPVTHLIFDMDGLLLDSERIYTLVFEEICGRFGKTFTWDIKALVMGKRALEGAQIVRDALDLPITKEELINECKVKQEQLYHTAELMPGVSKLIQHLHKHNIPIGVATSSAKGPFQMKTSRHKDIFSLFHHIVLGDDPEVKSGKPAPDIFLVCAKRFQPPAPPEKCLVFEDSPVGVKGALAAGMQVVMIPDENLSPDLKKEATLLLNSMEDFKPELFGLPPYD</sequence>
<proteinExistence type="inferred from homology"/>
<evidence type="ECO:0000256" key="12">
    <source>
        <dbReference type="ARBA" id="ARBA00083904"/>
    </source>
</evidence>
<dbReference type="NCBIfam" id="TIGR01509">
    <property type="entry name" value="HAD-SF-IA-v3"/>
    <property type="match status" value="1"/>
</dbReference>
<dbReference type="Ensembl" id="ENSCJPT00005031448.1">
    <property type="protein sequence ID" value="ENSCJPP00005022948.1"/>
    <property type="gene ID" value="ENSCJPG00005018231.1"/>
</dbReference>
<evidence type="ECO:0000256" key="2">
    <source>
        <dbReference type="ARBA" id="ARBA00006171"/>
    </source>
</evidence>
<keyword evidence="3" id="KW-0479">Metal-binding</keyword>
<reference evidence="13" key="3">
    <citation type="submission" date="2025-09" db="UniProtKB">
        <authorList>
            <consortium name="Ensembl"/>
        </authorList>
    </citation>
    <scope>IDENTIFICATION</scope>
</reference>
<dbReference type="CTD" id="8226"/>
<dbReference type="RefSeq" id="XP_015704461.1">
    <property type="nucleotide sequence ID" value="XM_015848975.2"/>
</dbReference>
<dbReference type="GO" id="GO:0046872">
    <property type="term" value="F:metal ion binding"/>
    <property type="evidence" value="ECO:0007669"/>
    <property type="project" value="UniProtKB-KW"/>
</dbReference>
<dbReference type="InterPro" id="IPR045228">
    <property type="entry name" value="Gpp1/Gpp2-like"/>
</dbReference>
<dbReference type="SFLD" id="SFLDG01129">
    <property type="entry name" value="C1.5:_HAD__Beta-PGM__Phosphata"/>
    <property type="match status" value="1"/>
</dbReference>
<evidence type="ECO:0000256" key="7">
    <source>
        <dbReference type="ARBA" id="ARBA00056605"/>
    </source>
</evidence>
<evidence type="ECO:0000256" key="11">
    <source>
        <dbReference type="ARBA" id="ARBA00075873"/>
    </source>
</evidence>
<gene>
    <name evidence="13" type="primary">PUDP</name>
</gene>
<evidence type="ECO:0000313" key="13">
    <source>
        <dbReference type="Ensembl" id="ENSCJPP00005022948.1"/>
    </source>
</evidence>
<protein>
    <recommendedName>
        <fullName evidence="9">Pseudouridine-5'-phosphatase</fullName>
        <ecNumber evidence="8">3.1.3.96</ecNumber>
    </recommendedName>
    <alternativeName>
        <fullName evidence="10">Haloacid dehalogenase-like hydrolase domain-containing protein 1</fullName>
    </alternativeName>
    <alternativeName>
        <fullName evidence="11">Haloacid dehalogenase-like hydrolase domain-containing protein 1A</fullName>
    </alternativeName>
    <alternativeName>
        <fullName evidence="12">Pseudouridine-5'-monophosphatase</fullName>
    </alternativeName>
</protein>
<keyword evidence="4" id="KW-0378">Hydrolase</keyword>
<comment type="catalytic activity">
    <reaction evidence="6">
        <text>psi-UMP + H2O = pseudouridine + phosphate</text>
        <dbReference type="Rhea" id="RHEA:10944"/>
        <dbReference type="ChEBI" id="CHEBI:15377"/>
        <dbReference type="ChEBI" id="CHEBI:17802"/>
        <dbReference type="ChEBI" id="CHEBI:43474"/>
        <dbReference type="ChEBI" id="CHEBI:58380"/>
        <dbReference type="EC" id="3.1.3.96"/>
    </reaction>
</comment>
<comment type="cofactor">
    <cofactor evidence="1">
        <name>Mg(2+)</name>
        <dbReference type="ChEBI" id="CHEBI:18420"/>
    </cofactor>
</comment>
<dbReference type="CDD" id="cd07529">
    <property type="entry name" value="HAD_AtGPP-like"/>
    <property type="match status" value="1"/>
</dbReference>
<dbReference type="Pfam" id="PF00702">
    <property type="entry name" value="Hydrolase"/>
    <property type="match status" value="1"/>
</dbReference>
<keyword evidence="14" id="KW-1185">Reference proteome</keyword>
<dbReference type="EC" id="3.1.3.96" evidence="8"/>
<dbReference type="GO" id="GO:1990738">
    <property type="term" value="F:pseudouridine 5'-phosphatase activity"/>
    <property type="evidence" value="ECO:0007669"/>
    <property type="project" value="UniProtKB-EC"/>
</dbReference>
<dbReference type="SFLD" id="SFLDS00003">
    <property type="entry name" value="Haloacid_Dehalogenase"/>
    <property type="match status" value="1"/>
</dbReference>
<evidence type="ECO:0000256" key="3">
    <source>
        <dbReference type="ARBA" id="ARBA00022723"/>
    </source>
</evidence>
<comment type="function">
    <text evidence="7">Dephosphorylates pseudouridine 5'-phosphate, a potential intermediate in rRNA degradation. Pseudouridine is then excreted intact in urine.</text>
</comment>
<evidence type="ECO:0000313" key="14">
    <source>
        <dbReference type="Proteomes" id="UP000694412"/>
    </source>
</evidence>
<keyword evidence="5" id="KW-0460">Magnesium</keyword>
<dbReference type="PANTHER" id="PTHR18901:SF38">
    <property type="entry name" value="PSEUDOURIDINE-5'-PHOSPHATASE"/>
    <property type="match status" value="1"/>
</dbReference>
<evidence type="ECO:0000256" key="5">
    <source>
        <dbReference type="ARBA" id="ARBA00022842"/>
    </source>
</evidence>
<dbReference type="PANTHER" id="PTHR18901">
    <property type="entry name" value="2-DEOXYGLUCOSE-6-PHOSPHATE PHOSPHATASE 2"/>
    <property type="match status" value="1"/>
</dbReference>
<dbReference type="FunFam" id="1.10.150.240:FF:000001">
    <property type="entry name" value="Haloacid dehalogenase-like hydrolase domain"/>
    <property type="match status" value="1"/>
</dbReference>
<dbReference type="Gene3D" id="3.40.50.1000">
    <property type="entry name" value="HAD superfamily/HAD-like"/>
    <property type="match status" value="1"/>
</dbReference>
<dbReference type="FunFam" id="3.40.50.1000:FF:000055">
    <property type="entry name" value="Haloacid dehalogenase-like hydrolase family protein"/>
    <property type="match status" value="1"/>
</dbReference>
<dbReference type="OrthoDB" id="40579at2759"/>
<evidence type="ECO:0000256" key="4">
    <source>
        <dbReference type="ARBA" id="ARBA00022801"/>
    </source>
</evidence>
<evidence type="ECO:0000256" key="9">
    <source>
        <dbReference type="ARBA" id="ARBA00070517"/>
    </source>
</evidence>
<name>A0A8C2U3X9_COTJA</name>
<dbReference type="GeneID" id="107306115"/>
<reference evidence="13" key="1">
    <citation type="submission" date="2015-11" db="EMBL/GenBank/DDBJ databases">
        <authorList>
            <consortium name="International Coturnix japonica Genome Analysis Consortium"/>
            <person name="Warren W."/>
            <person name="Burt D.W."/>
            <person name="Antin P.B."/>
            <person name="Lanford R."/>
            <person name="Gros J."/>
            <person name="Wilson R.K."/>
        </authorList>
    </citation>
    <scope>NUCLEOTIDE SEQUENCE [LARGE SCALE GENOMIC DNA]</scope>
</reference>
<dbReference type="InterPro" id="IPR023214">
    <property type="entry name" value="HAD_sf"/>
</dbReference>
<dbReference type="KEGG" id="cjo:107306115"/>
<evidence type="ECO:0000256" key="6">
    <source>
        <dbReference type="ARBA" id="ARBA00052504"/>
    </source>
</evidence>
<dbReference type="SFLD" id="SFLDG01135">
    <property type="entry name" value="C1.5.6:_HAD__Beta-PGM__Phospha"/>
    <property type="match status" value="1"/>
</dbReference>
<dbReference type="SUPFAM" id="SSF56784">
    <property type="entry name" value="HAD-like"/>
    <property type="match status" value="1"/>
</dbReference>
<evidence type="ECO:0000256" key="8">
    <source>
        <dbReference type="ARBA" id="ARBA00066578"/>
    </source>
</evidence>
<dbReference type="AlphaFoldDB" id="A0A8C2U3X9"/>
<dbReference type="InterPro" id="IPR023198">
    <property type="entry name" value="PGP-like_dom2"/>
</dbReference>
<dbReference type="Proteomes" id="UP000694412">
    <property type="component" value="Chromosome 1"/>
</dbReference>
<evidence type="ECO:0000256" key="1">
    <source>
        <dbReference type="ARBA" id="ARBA00001946"/>
    </source>
</evidence>
<reference evidence="13" key="2">
    <citation type="submission" date="2025-08" db="UniProtKB">
        <authorList>
            <consortium name="Ensembl"/>
        </authorList>
    </citation>
    <scope>IDENTIFICATION</scope>
</reference>
<evidence type="ECO:0000256" key="10">
    <source>
        <dbReference type="ARBA" id="ARBA00075025"/>
    </source>
</evidence>
<dbReference type="Gene3D" id="1.10.150.240">
    <property type="entry name" value="Putative phosphatase, domain 2"/>
    <property type="match status" value="1"/>
</dbReference>